<name>A0AAV9TWF3_9PEZI</name>
<dbReference type="Pfam" id="PF01738">
    <property type="entry name" value="DLH"/>
    <property type="match status" value="1"/>
</dbReference>
<dbReference type="PANTHER" id="PTHR17630">
    <property type="entry name" value="DIENELACTONE HYDROLASE"/>
    <property type="match status" value="1"/>
</dbReference>
<dbReference type="EMBL" id="JAVHNQ010000019">
    <property type="protein sequence ID" value="KAK6329718.1"/>
    <property type="molecule type" value="Genomic_DNA"/>
</dbReference>
<evidence type="ECO:0000259" key="1">
    <source>
        <dbReference type="Pfam" id="PF01738"/>
    </source>
</evidence>
<comment type="caution">
    <text evidence="2">The sequence shown here is derived from an EMBL/GenBank/DDBJ whole genome shotgun (WGS) entry which is preliminary data.</text>
</comment>
<reference evidence="2 3" key="1">
    <citation type="submission" date="2019-10" db="EMBL/GenBank/DDBJ databases">
        <authorList>
            <person name="Palmer J.M."/>
        </authorList>
    </citation>
    <scope>NUCLEOTIDE SEQUENCE [LARGE SCALE GENOMIC DNA]</scope>
    <source>
        <strain evidence="2 3">TWF696</strain>
    </source>
</reference>
<feature type="domain" description="Dienelactone hydrolase" evidence="1">
    <location>
        <begin position="30"/>
        <end position="268"/>
    </location>
</feature>
<accession>A0AAV9TWF3</accession>
<dbReference type="InterPro" id="IPR002925">
    <property type="entry name" value="Dienelactn_hydro"/>
</dbReference>
<dbReference type="GO" id="GO:0016787">
    <property type="term" value="F:hydrolase activity"/>
    <property type="evidence" value="ECO:0007669"/>
    <property type="project" value="InterPro"/>
</dbReference>
<dbReference type="PANTHER" id="PTHR17630:SF105">
    <property type="entry name" value="DIENELACTONE HYDROLASE FAMILY PROTEIN (AFU_ORTHOLOGUE AFUA_4G08790)"/>
    <property type="match status" value="1"/>
</dbReference>
<proteinExistence type="predicted"/>
<organism evidence="2 3">
    <name type="scientific">Orbilia brochopaga</name>
    <dbReference type="NCBI Taxonomy" id="3140254"/>
    <lineage>
        <taxon>Eukaryota</taxon>
        <taxon>Fungi</taxon>
        <taxon>Dikarya</taxon>
        <taxon>Ascomycota</taxon>
        <taxon>Pezizomycotina</taxon>
        <taxon>Orbiliomycetes</taxon>
        <taxon>Orbiliales</taxon>
        <taxon>Orbiliaceae</taxon>
        <taxon>Orbilia</taxon>
    </lineage>
</organism>
<dbReference type="Gene3D" id="3.40.50.1820">
    <property type="entry name" value="alpha/beta hydrolase"/>
    <property type="match status" value="1"/>
</dbReference>
<gene>
    <name evidence="2" type="ORF">TWF696_003584</name>
</gene>
<sequence>MSQLPSVCCMRGCLHDGNPTGTEEVVHGLNTYVARPGDGSDGKGTVVIVADAFGWDFINLRLLADSYARRGGFRVLLPDFHFGSSLSQDHLDLAFPMKGREPPFWKRVITLLLNGPKFLYWLWAHRQSVSHPIITNWFAALHAEQVRIGAKTGAAGFCWGGRYAILMNDHVDAIYSAHPSFLGVPHEVEAITKPVSFAVGEKDAVLPMPQVEKIKGVLSKKKDSLDSEVVVYEGAVHSFAVRGNPALPEAKKGLEGSETQAVEWFMKHLHA</sequence>
<evidence type="ECO:0000313" key="3">
    <source>
        <dbReference type="Proteomes" id="UP001375240"/>
    </source>
</evidence>
<evidence type="ECO:0000313" key="2">
    <source>
        <dbReference type="EMBL" id="KAK6329718.1"/>
    </source>
</evidence>
<dbReference type="SUPFAM" id="SSF53474">
    <property type="entry name" value="alpha/beta-Hydrolases"/>
    <property type="match status" value="1"/>
</dbReference>
<dbReference type="AlphaFoldDB" id="A0AAV9TWF3"/>
<dbReference type="Proteomes" id="UP001375240">
    <property type="component" value="Unassembled WGS sequence"/>
</dbReference>
<keyword evidence="3" id="KW-1185">Reference proteome</keyword>
<dbReference type="InterPro" id="IPR029058">
    <property type="entry name" value="AB_hydrolase_fold"/>
</dbReference>
<protein>
    <recommendedName>
        <fullName evidence="1">Dienelactone hydrolase domain-containing protein</fullName>
    </recommendedName>
</protein>